<evidence type="ECO:0000313" key="2">
    <source>
        <dbReference type="EMBL" id="NMH64470.1"/>
    </source>
</evidence>
<keyword evidence="1" id="KW-0472">Membrane</keyword>
<evidence type="ECO:0000256" key="1">
    <source>
        <dbReference type="SAM" id="Phobius"/>
    </source>
</evidence>
<dbReference type="Proteomes" id="UP000737113">
    <property type="component" value="Unassembled WGS sequence"/>
</dbReference>
<keyword evidence="1" id="KW-1133">Transmembrane helix</keyword>
<proteinExistence type="predicted"/>
<feature type="transmembrane region" description="Helical" evidence="1">
    <location>
        <begin position="36"/>
        <end position="55"/>
    </location>
</feature>
<organism evidence="2 3">
    <name type="scientific">Shewanella salipaludis</name>
    <dbReference type="NCBI Taxonomy" id="2723052"/>
    <lineage>
        <taxon>Bacteria</taxon>
        <taxon>Pseudomonadati</taxon>
        <taxon>Pseudomonadota</taxon>
        <taxon>Gammaproteobacteria</taxon>
        <taxon>Alteromonadales</taxon>
        <taxon>Shewanellaceae</taxon>
        <taxon>Shewanella</taxon>
    </lineage>
</organism>
<dbReference type="InterPro" id="IPR008407">
    <property type="entry name" value="Brnchd-chn_aa_trnsp_AzlD"/>
</dbReference>
<accession>A0A972G4U8</accession>
<reference evidence="2" key="1">
    <citation type="submission" date="2020-04" db="EMBL/GenBank/DDBJ databases">
        <title>Description of Shewanella salipaludis sp. nov., isolated from a salt marsh.</title>
        <authorList>
            <person name="Park S."/>
            <person name="Yoon J.-H."/>
        </authorList>
    </citation>
    <scope>NUCLEOTIDE SEQUENCE</scope>
    <source>
        <strain evidence="2">SHSM-M6</strain>
    </source>
</reference>
<dbReference type="AlphaFoldDB" id="A0A972G4U8"/>
<feature type="transmembrane region" description="Helical" evidence="1">
    <location>
        <begin position="67"/>
        <end position="99"/>
    </location>
</feature>
<dbReference type="Pfam" id="PF05437">
    <property type="entry name" value="AzlD"/>
    <property type="match status" value="1"/>
</dbReference>
<keyword evidence="3" id="KW-1185">Reference proteome</keyword>
<dbReference type="EMBL" id="JAAXYH010000002">
    <property type="protein sequence ID" value="NMH64470.1"/>
    <property type="molecule type" value="Genomic_DNA"/>
</dbReference>
<protein>
    <submittedName>
        <fullName evidence="2">AzlD domain-containing protein</fullName>
    </submittedName>
</protein>
<comment type="caution">
    <text evidence="2">The sequence shown here is derived from an EMBL/GenBank/DDBJ whole genome shotgun (WGS) entry which is preliminary data.</text>
</comment>
<keyword evidence="1" id="KW-0812">Transmembrane</keyword>
<dbReference type="RefSeq" id="WP_169563146.1">
    <property type="nucleotide sequence ID" value="NZ_JAAXYH010000002.1"/>
</dbReference>
<gene>
    <name evidence="2" type="ORF">HC757_04730</name>
</gene>
<sequence length="100" mass="11015">MMWLIILSMAAVVFISRHLLLEPKLPLRLSKRTQSFLGYSAPAVLTAIFAPLVFVRDGRLALGLDNSYLVCALVATALALLTRNTLLTTVLSMGLFFLIH</sequence>
<name>A0A972G4U8_9GAMM</name>
<evidence type="ECO:0000313" key="3">
    <source>
        <dbReference type="Proteomes" id="UP000737113"/>
    </source>
</evidence>